<keyword evidence="6 17" id="KW-0812">Transmembrane</keyword>
<keyword evidence="5 17" id="KW-1003">Cell membrane</keyword>
<evidence type="ECO:0000256" key="11">
    <source>
        <dbReference type="ARBA" id="ARBA00023136"/>
    </source>
</evidence>
<dbReference type="EMBL" id="ACJM01000001">
    <property type="protein sequence ID" value="EEG78792.1"/>
    <property type="molecule type" value="Genomic_DNA"/>
</dbReference>
<keyword evidence="8 17" id="KW-0133">Cell shape</keyword>
<comment type="caution">
    <text evidence="18">The sequence shown here is derived from an EMBL/GenBank/DDBJ whole genome shotgun (WGS) entry which is preliminary data.</text>
</comment>
<comment type="similarity">
    <text evidence="2 17">Belongs to the UppP family.</text>
</comment>
<evidence type="ECO:0000256" key="3">
    <source>
        <dbReference type="ARBA" id="ARBA00012374"/>
    </source>
</evidence>
<evidence type="ECO:0000256" key="8">
    <source>
        <dbReference type="ARBA" id="ARBA00022960"/>
    </source>
</evidence>
<comment type="function">
    <text evidence="17">Catalyzes the dephosphorylation of undecaprenyl diphosphate (UPP). Confers resistance to bacitracin.</text>
</comment>
<keyword evidence="7 17" id="KW-0378">Hydrolase</keyword>
<keyword evidence="9 17" id="KW-0573">Peptidoglycan synthesis</keyword>
<evidence type="ECO:0000256" key="1">
    <source>
        <dbReference type="ARBA" id="ARBA00004651"/>
    </source>
</evidence>
<keyword evidence="11 17" id="KW-0472">Membrane</keyword>
<organism evidence="18 19">
    <name type="scientific">Dethiobacter alkaliphilus AHT 1</name>
    <dbReference type="NCBI Taxonomy" id="555088"/>
    <lineage>
        <taxon>Bacteria</taxon>
        <taxon>Bacillati</taxon>
        <taxon>Bacillota</taxon>
        <taxon>Dethiobacteria</taxon>
        <taxon>Dethiobacterales</taxon>
        <taxon>Dethiobacteraceae</taxon>
        <taxon>Dethiobacter</taxon>
    </lineage>
</organism>
<evidence type="ECO:0000256" key="6">
    <source>
        <dbReference type="ARBA" id="ARBA00022692"/>
    </source>
</evidence>
<evidence type="ECO:0000256" key="4">
    <source>
        <dbReference type="ARBA" id="ARBA00021581"/>
    </source>
</evidence>
<evidence type="ECO:0000256" key="15">
    <source>
        <dbReference type="ARBA" id="ARBA00032932"/>
    </source>
</evidence>
<keyword evidence="10 17" id="KW-1133">Transmembrane helix</keyword>
<comment type="catalytic activity">
    <reaction evidence="16 17">
        <text>di-trans,octa-cis-undecaprenyl diphosphate + H2O = di-trans,octa-cis-undecaprenyl phosphate + phosphate + H(+)</text>
        <dbReference type="Rhea" id="RHEA:28094"/>
        <dbReference type="ChEBI" id="CHEBI:15377"/>
        <dbReference type="ChEBI" id="CHEBI:15378"/>
        <dbReference type="ChEBI" id="CHEBI:43474"/>
        <dbReference type="ChEBI" id="CHEBI:58405"/>
        <dbReference type="ChEBI" id="CHEBI:60392"/>
        <dbReference type="EC" id="3.6.1.27"/>
    </reaction>
</comment>
<evidence type="ECO:0000256" key="5">
    <source>
        <dbReference type="ARBA" id="ARBA00022475"/>
    </source>
</evidence>
<proteinExistence type="inferred from homology"/>
<reference evidence="18 19" key="1">
    <citation type="submission" date="2009-02" db="EMBL/GenBank/DDBJ databases">
        <title>Sequencing of the draft genome and assembly of Dethiobacter alkaliphilus AHT 1.</title>
        <authorList>
            <consortium name="US DOE Joint Genome Institute (JGI-PGF)"/>
            <person name="Lucas S."/>
            <person name="Copeland A."/>
            <person name="Lapidus A."/>
            <person name="Glavina del Rio T."/>
            <person name="Dalin E."/>
            <person name="Tice H."/>
            <person name="Bruce D."/>
            <person name="Goodwin L."/>
            <person name="Pitluck S."/>
            <person name="Larimer F."/>
            <person name="Land M.L."/>
            <person name="Hauser L."/>
            <person name="Muyzer G."/>
        </authorList>
    </citation>
    <scope>NUCLEOTIDE SEQUENCE [LARGE SCALE GENOMIC DNA]</scope>
    <source>
        <strain evidence="18 19">AHT 1</strain>
    </source>
</reference>
<dbReference type="GO" id="GO:0046677">
    <property type="term" value="P:response to antibiotic"/>
    <property type="evidence" value="ECO:0007669"/>
    <property type="project" value="UniProtKB-UniRule"/>
</dbReference>
<evidence type="ECO:0000313" key="19">
    <source>
        <dbReference type="Proteomes" id="UP000006443"/>
    </source>
</evidence>
<dbReference type="GO" id="GO:0009252">
    <property type="term" value="P:peptidoglycan biosynthetic process"/>
    <property type="evidence" value="ECO:0007669"/>
    <property type="project" value="UniProtKB-KW"/>
</dbReference>
<dbReference type="GO" id="GO:0071555">
    <property type="term" value="P:cell wall organization"/>
    <property type="evidence" value="ECO:0007669"/>
    <property type="project" value="UniProtKB-KW"/>
</dbReference>
<evidence type="ECO:0000256" key="10">
    <source>
        <dbReference type="ARBA" id="ARBA00022989"/>
    </source>
</evidence>
<evidence type="ECO:0000256" key="17">
    <source>
        <dbReference type="HAMAP-Rule" id="MF_01006"/>
    </source>
</evidence>
<evidence type="ECO:0000256" key="16">
    <source>
        <dbReference type="ARBA" id="ARBA00047594"/>
    </source>
</evidence>
<comment type="miscellaneous">
    <text evidence="17">Bacitracin is thought to be involved in the inhibition of peptidoglycan synthesis by sequestering undecaprenyl diphosphate, thereby reducing the pool of lipid carrier available.</text>
</comment>
<accession>C0GC57</accession>
<dbReference type="HAMAP" id="MF_01006">
    <property type="entry name" value="Undec_diphosphatase"/>
    <property type="match status" value="1"/>
</dbReference>
<dbReference type="Proteomes" id="UP000006443">
    <property type="component" value="Unassembled WGS sequence"/>
</dbReference>
<dbReference type="GO" id="GO:0005886">
    <property type="term" value="C:plasma membrane"/>
    <property type="evidence" value="ECO:0007669"/>
    <property type="project" value="UniProtKB-SubCell"/>
</dbReference>
<name>C0GC57_DETAL</name>
<dbReference type="Pfam" id="PF02673">
    <property type="entry name" value="BacA"/>
    <property type="match status" value="1"/>
</dbReference>
<dbReference type="eggNOG" id="COG1968">
    <property type="taxonomic scope" value="Bacteria"/>
</dbReference>
<dbReference type="AlphaFoldDB" id="C0GC57"/>
<dbReference type="STRING" id="555088.DealDRAFT_0066"/>
<keyword evidence="13 17" id="KW-0961">Cell wall biogenesis/degradation</keyword>
<evidence type="ECO:0000256" key="2">
    <source>
        <dbReference type="ARBA" id="ARBA00010621"/>
    </source>
</evidence>
<dbReference type="InterPro" id="IPR003824">
    <property type="entry name" value="UppP"/>
</dbReference>
<evidence type="ECO:0000313" key="18">
    <source>
        <dbReference type="EMBL" id="EEG78792.1"/>
    </source>
</evidence>
<gene>
    <name evidence="17" type="primary">uppP</name>
    <name evidence="18" type="ORF">DealDRAFT_0066</name>
</gene>
<dbReference type="PANTHER" id="PTHR30622">
    <property type="entry name" value="UNDECAPRENYL-DIPHOSPHATASE"/>
    <property type="match status" value="1"/>
</dbReference>
<comment type="subcellular location">
    <subcellularLocation>
        <location evidence="1 17">Cell membrane</location>
        <topology evidence="1 17">Multi-pass membrane protein</topology>
    </subcellularLocation>
</comment>
<evidence type="ECO:0000256" key="7">
    <source>
        <dbReference type="ARBA" id="ARBA00022801"/>
    </source>
</evidence>
<dbReference type="PANTHER" id="PTHR30622:SF2">
    <property type="entry name" value="UNDECAPRENYL-DIPHOSPHATASE"/>
    <property type="match status" value="1"/>
</dbReference>
<sequence>MVFGGDFLHLFEAVIFGIVQGITEFLPISSTAHIIIAELLLGYNFPGLAFEIYLHIASVFAVMLYFRKELVAVVIGFFSYFREKNTENSIQFMFGLYIIIATVITGGLGVLLKGAVEEAMKTPAFIAGALAVTGTALIIIERFTKYGDRREEHMTFMDSVIVGLGQTVAVLPGISRSGSTLVTALWAGLDRDTAVRYSFLLSIPVILGSTVLALGELSSDMWAAIGVEALFVSFVVTFVFSWIGIVWLIDFLKKGRLLYFAIYCYIVAILVFLFVQELPPGLY</sequence>
<protein>
    <recommendedName>
        <fullName evidence="4 17">Undecaprenyl-diphosphatase</fullName>
        <ecNumber evidence="3 17">3.6.1.27</ecNumber>
    </recommendedName>
    <alternativeName>
        <fullName evidence="15 17">Bacitracin resistance protein</fullName>
    </alternativeName>
    <alternativeName>
        <fullName evidence="14 17">Undecaprenyl pyrophosphate phosphatase</fullName>
    </alternativeName>
</protein>
<dbReference type="GO" id="GO:0008360">
    <property type="term" value="P:regulation of cell shape"/>
    <property type="evidence" value="ECO:0007669"/>
    <property type="project" value="UniProtKB-KW"/>
</dbReference>
<keyword evidence="12 17" id="KW-0046">Antibiotic resistance</keyword>
<evidence type="ECO:0000256" key="12">
    <source>
        <dbReference type="ARBA" id="ARBA00023251"/>
    </source>
</evidence>
<evidence type="ECO:0000256" key="9">
    <source>
        <dbReference type="ARBA" id="ARBA00022984"/>
    </source>
</evidence>
<evidence type="ECO:0000256" key="13">
    <source>
        <dbReference type="ARBA" id="ARBA00023316"/>
    </source>
</evidence>
<keyword evidence="19" id="KW-1185">Reference proteome</keyword>
<dbReference type="GO" id="GO:0050380">
    <property type="term" value="F:undecaprenyl-diphosphatase activity"/>
    <property type="evidence" value="ECO:0007669"/>
    <property type="project" value="UniProtKB-UniRule"/>
</dbReference>
<dbReference type="EC" id="3.6.1.27" evidence="3 17"/>
<evidence type="ECO:0000256" key="14">
    <source>
        <dbReference type="ARBA" id="ARBA00032707"/>
    </source>
</evidence>